<proteinExistence type="predicted"/>
<feature type="transmembrane region" description="Helical" evidence="5">
    <location>
        <begin position="487"/>
        <end position="506"/>
    </location>
</feature>
<feature type="domain" description="Integral membrane bound transporter" evidence="6">
    <location>
        <begin position="402"/>
        <end position="528"/>
    </location>
</feature>
<organism evidence="7 8">
    <name type="scientific">Mycolicibacterium parafortuitum</name>
    <name type="common">Mycobacterium parafortuitum</name>
    <dbReference type="NCBI Taxonomy" id="39692"/>
    <lineage>
        <taxon>Bacteria</taxon>
        <taxon>Bacillati</taxon>
        <taxon>Actinomycetota</taxon>
        <taxon>Actinomycetes</taxon>
        <taxon>Mycobacteriales</taxon>
        <taxon>Mycobacteriaceae</taxon>
        <taxon>Mycolicibacterium</taxon>
    </lineage>
</organism>
<feature type="transmembrane region" description="Helical" evidence="5">
    <location>
        <begin position="518"/>
        <end position="534"/>
    </location>
</feature>
<dbReference type="Pfam" id="PF13515">
    <property type="entry name" value="FUSC_2"/>
    <property type="match status" value="1"/>
</dbReference>
<feature type="transmembrane region" description="Helical" evidence="5">
    <location>
        <begin position="29"/>
        <end position="47"/>
    </location>
</feature>
<keyword evidence="4 5" id="KW-0472">Membrane</keyword>
<feature type="transmembrane region" description="Helical" evidence="5">
    <location>
        <begin position="437"/>
        <end position="457"/>
    </location>
</feature>
<name>A0A375YDZ3_MYCPF</name>
<evidence type="ECO:0000256" key="5">
    <source>
        <dbReference type="SAM" id="Phobius"/>
    </source>
</evidence>
<protein>
    <recommendedName>
        <fullName evidence="6">Integral membrane bound transporter domain-containing protein</fullName>
    </recommendedName>
</protein>
<evidence type="ECO:0000313" key="8">
    <source>
        <dbReference type="Proteomes" id="UP000252008"/>
    </source>
</evidence>
<dbReference type="Proteomes" id="UP000252008">
    <property type="component" value="Unassembled WGS sequence"/>
</dbReference>
<dbReference type="EMBL" id="UEGS01000001">
    <property type="protein sequence ID" value="SRX79310.1"/>
    <property type="molecule type" value="Genomic_DNA"/>
</dbReference>
<reference evidence="7 8" key="1">
    <citation type="submission" date="2018-05" db="EMBL/GenBank/DDBJ databases">
        <authorList>
            <consortium name="IHU Genomes"/>
        </authorList>
    </citation>
    <scope>NUCLEOTIDE SEQUENCE [LARGE SCALE GENOMIC DNA]</scope>
    <source>
        <strain evidence="7 8">P7335</strain>
    </source>
</reference>
<comment type="subcellular location">
    <subcellularLocation>
        <location evidence="1">Membrane</location>
        <topology evidence="1">Multi-pass membrane protein</topology>
    </subcellularLocation>
</comment>
<evidence type="ECO:0000313" key="7">
    <source>
        <dbReference type="EMBL" id="SRX79310.1"/>
    </source>
</evidence>
<evidence type="ECO:0000256" key="2">
    <source>
        <dbReference type="ARBA" id="ARBA00022692"/>
    </source>
</evidence>
<keyword evidence="2 5" id="KW-0812">Transmembrane</keyword>
<dbReference type="RefSeq" id="WP_083144398.1">
    <property type="nucleotide sequence ID" value="NZ_MVID01000014.1"/>
</dbReference>
<sequence>MRTAGDGARTRIADRIARRDPDRDALRRALRAAMVVPAAGGLSFALAGGSSQTLMFTIFGSVALLVFSDFPGNRQNRAVAYLGLGFNGCVLITLGTLVAPHPWPAVAAMFVLGVAVTFSGVLSETLAAGQRATLLTFVLPACTPPGPVSERLLGWAIALAVCVPAALFLLPPRHHGQLRRRAARACATLADRLDGTATAEDVTRAMDALRETFLGADFRPVGLTAGSRALVRVVDDLEWVADRTGASTGVTLRDKDAVVRVLRAAAGVLSITRPADRDMARAELEAALMALRTAARGRWREDLDEILGCADDDEAVALGRDLLRRRTIAATVIATGRIIAVAAAADARPVWARALGRRLPPTGASDRLLPETVAAAKITTGFLENRSVAVRNSLRTGLGLALAVAVTHVFPVEHGFWVVLGALSVLRSSALTTGTRVWRAVVGTGIGFLLGAVLIGLVGVNPVVLWILMPLAVFGSAYVPEIASFTAAQAAFTMMVLIFFNLIVPTGWEVGLIRVEDVFVGAMVGVVVSVLMWPRGATASVTRAIDSARFVAARYLRAAVLRVTRGAYEGRNDEVATLGHQALDASRVIDDAVRQYLSEGSGETDFRAPVVRSFNRATRLRSAADLIADIPTPPPLGAYPKLRAVLESHVDAICQRVAGRGEPTGHWVPISEDFVRTLRAEAIPDNLGVAAALPLLTAAAVIGELELIYPWNPAES</sequence>
<feature type="transmembrane region" description="Helical" evidence="5">
    <location>
        <begin position="105"/>
        <end position="122"/>
    </location>
</feature>
<evidence type="ECO:0000256" key="4">
    <source>
        <dbReference type="ARBA" id="ARBA00023136"/>
    </source>
</evidence>
<accession>A0A375YDZ3</accession>
<evidence type="ECO:0000256" key="1">
    <source>
        <dbReference type="ARBA" id="ARBA00004141"/>
    </source>
</evidence>
<feature type="transmembrane region" description="Helical" evidence="5">
    <location>
        <begin position="152"/>
        <end position="171"/>
    </location>
</feature>
<evidence type="ECO:0000259" key="6">
    <source>
        <dbReference type="Pfam" id="PF13515"/>
    </source>
</evidence>
<dbReference type="AlphaFoldDB" id="A0A375YDZ3"/>
<dbReference type="GO" id="GO:0016020">
    <property type="term" value="C:membrane"/>
    <property type="evidence" value="ECO:0007669"/>
    <property type="project" value="UniProtKB-SubCell"/>
</dbReference>
<dbReference type="InterPro" id="IPR049453">
    <property type="entry name" value="Memb_transporter_dom"/>
</dbReference>
<gene>
    <name evidence="7" type="ORF">MPP7335_01047</name>
</gene>
<feature type="transmembrane region" description="Helical" evidence="5">
    <location>
        <begin position="78"/>
        <end position="99"/>
    </location>
</feature>
<evidence type="ECO:0000256" key="3">
    <source>
        <dbReference type="ARBA" id="ARBA00022989"/>
    </source>
</evidence>
<keyword evidence="3 5" id="KW-1133">Transmembrane helix</keyword>
<keyword evidence="8" id="KW-1185">Reference proteome</keyword>
<dbReference type="STRING" id="39692.BST38_16425"/>